<dbReference type="SUPFAM" id="SSF52833">
    <property type="entry name" value="Thioredoxin-like"/>
    <property type="match status" value="1"/>
</dbReference>
<keyword evidence="4" id="KW-1185">Reference proteome</keyword>
<evidence type="ECO:0000313" key="4">
    <source>
        <dbReference type="Proteomes" id="UP000886520"/>
    </source>
</evidence>
<name>A0A9D4V635_ADICA</name>
<dbReference type="InterPro" id="IPR002109">
    <property type="entry name" value="Glutaredoxin"/>
</dbReference>
<feature type="compositionally biased region" description="Polar residues" evidence="1">
    <location>
        <begin position="242"/>
        <end position="251"/>
    </location>
</feature>
<dbReference type="OrthoDB" id="423313at2759"/>
<dbReference type="Pfam" id="PF23733">
    <property type="entry name" value="GRXCR1-2_C"/>
    <property type="match status" value="1"/>
</dbReference>
<dbReference type="Pfam" id="PF00462">
    <property type="entry name" value="Glutaredoxin"/>
    <property type="match status" value="1"/>
</dbReference>
<evidence type="ECO:0000259" key="2">
    <source>
        <dbReference type="Pfam" id="PF00462"/>
    </source>
</evidence>
<dbReference type="Proteomes" id="UP000886520">
    <property type="component" value="Chromosome 5"/>
</dbReference>
<dbReference type="PANTHER" id="PTHR45669:SF22">
    <property type="entry name" value="GLUTAREDOXIN DOMAIN-CONTAINING CYSTEINE-RICH PROTEIN CG12206-RELATED"/>
    <property type="match status" value="1"/>
</dbReference>
<protein>
    <recommendedName>
        <fullName evidence="2">Glutaredoxin domain-containing protein</fullName>
    </recommendedName>
</protein>
<dbReference type="Gene3D" id="3.40.30.10">
    <property type="entry name" value="Glutaredoxin"/>
    <property type="match status" value="1"/>
</dbReference>
<reference evidence="3 4" key="1">
    <citation type="submission" date="2021-01" db="EMBL/GenBank/DDBJ databases">
        <title>Adiantum capillus-veneris genome.</title>
        <authorList>
            <person name="Fang Y."/>
            <person name="Liao Q."/>
        </authorList>
    </citation>
    <scope>NUCLEOTIDE SEQUENCE [LARGE SCALE GENOMIC DNA]</scope>
    <source>
        <strain evidence="3">H3</strain>
        <tissue evidence="3">Leaf</tissue>
    </source>
</reference>
<accession>A0A9D4V635</accession>
<gene>
    <name evidence="3" type="ORF">GOP47_0005081</name>
</gene>
<dbReference type="AlphaFoldDB" id="A0A9D4V635"/>
<feature type="compositionally biased region" description="Polar residues" evidence="1">
    <location>
        <begin position="262"/>
        <end position="275"/>
    </location>
</feature>
<organism evidence="3 4">
    <name type="scientific">Adiantum capillus-veneris</name>
    <name type="common">Maidenhair fern</name>
    <dbReference type="NCBI Taxonomy" id="13818"/>
    <lineage>
        <taxon>Eukaryota</taxon>
        <taxon>Viridiplantae</taxon>
        <taxon>Streptophyta</taxon>
        <taxon>Embryophyta</taxon>
        <taxon>Tracheophyta</taxon>
        <taxon>Polypodiopsida</taxon>
        <taxon>Polypodiidae</taxon>
        <taxon>Polypodiales</taxon>
        <taxon>Pteridineae</taxon>
        <taxon>Pteridaceae</taxon>
        <taxon>Vittarioideae</taxon>
        <taxon>Adiantum</taxon>
    </lineage>
</organism>
<feature type="domain" description="Glutaredoxin" evidence="2">
    <location>
        <begin position="417"/>
        <end position="483"/>
    </location>
</feature>
<feature type="region of interest" description="Disordered" evidence="1">
    <location>
        <begin position="233"/>
        <end position="302"/>
    </location>
</feature>
<comment type="caution">
    <text evidence="3">The sequence shown here is derived from an EMBL/GenBank/DDBJ whole genome shotgun (WGS) entry which is preliminary data.</text>
</comment>
<dbReference type="CDD" id="cd03031">
    <property type="entry name" value="GRX_GRX_like"/>
    <property type="match status" value="1"/>
</dbReference>
<dbReference type="InterPro" id="IPR036249">
    <property type="entry name" value="Thioredoxin-like_sf"/>
</dbReference>
<sequence>MNPLSEDMFLPLRLLLLPQTSSEAVDVFQDLGCRWVSQSPPVRTTTRTTEYSVEYHQHIVALTSSSYGQLKAMQPTESSDVSNHGTSWALHTGRDASCTPTLHSPASRKTPSSQCELHFNSAEVVISETINVKELMMGFEEKVSPRGLWQAEHASSAIADMLPVQIDTAVLGQPQKRLERPLHTVEEVEIVTNSGRRARHAMDEEEYDSGKENNGPEHVLHIKSARSHVQHARSAKCPLGSSPLSQISKASLMSRDGEERSPSPTIKPSPRNSMFSSISKAKSKGAIKHERSESAHCTQQQRKKFASSDMHLLMSMSRRMVVKEDFLSSELSSPVFDPNMVASYERALQNVSEDNWNACLVDSPEVDSKRALAAYHNEQRDAIVRRQQSIMSDVEERPQDVLDCFPMKCPPGGEETIVLYTTTLRGIRKTFEDCNNMRRTLRSYGLRIDERDVSMHLGFLNELRGLMDRVLAVPRLFIKGRYIGGVEEVGKLHEDGKLNELVKGLPRDVNRGNCEGCDGIRFVPCLECRGSCKLRCEDKKVVRCPDCNENGLIQCPICT</sequence>
<proteinExistence type="predicted"/>
<dbReference type="PROSITE" id="PS51354">
    <property type="entry name" value="GLUTAREDOXIN_2"/>
    <property type="match status" value="1"/>
</dbReference>
<dbReference type="EMBL" id="JABFUD020000005">
    <property type="protein sequence ID" value="KAI5079602.1"/>
    <property type="molecule type" value="Genomic_DNA"/>
</dbReference>
<dbReference type="PANTHER" id="PTHR45669">
    <property type="entry name" value="GLUTAREDOXIN DOMAIN-CONTAINING CYSTEINE-RICH PROTEIN CG12206-RELATED"/>
    <property type="match status" value="1"/>
</dbReference>
<evidence type="ECO:0000256" key="1">
    <source>
        <dbReference type="SAM" id="MobiDB-lite"/>
    </source>
</evidence>
<feature type="region of interest" description="Disordered" evidence="1">
    <location>
        <begin position="194"/>
        <end position="215"/>
    </location>
</feature>
<evidence type="ECO:0000313" key="3">
    <source>
        <dbReference type="EMBL" id="KAI5079602.1"/>
    </source>
</evidence>